<sequence>MSKNFEEQEKKAKGGIRLAREEVFKLVFGAELTGSSSDELKQDFSIYLQNDEEFINALSEKQLEFIKNSINGIVENYDNIKDIIKKNTQNWTYERIGVIERSLLIVGTYEFLIKNTPIEVIANEIVELAKEYGNEKSYEFINGILANIEKAKNKGTIK</sequence>
<gene>
    <name evidence="6" type="primary">nusB</name>
    <name evidence="8" type="ORF">HMPREF0401_02189</name>
</gene>
<accession>F7L2W6</accession>
<dbReference type="PATRIC" id="fig|457403.8.peg.2219"/>
<dbReference type="HOGENOM" id="CLU_087843_3_3_0"/>
<keyword evidence="4 6" id="KW-0805">Transcription regulation</keyword>
<proteinExistence type="inferred from homology"/>
<dbReference type="Pfam" id="PF01029">
    <property type="entry name" value="NusB"/>
    <property type="match status" value="1"/>
</dbReference>
<protein>
    <recommendedName>
        <fullName evidence="6">Transcription antitermination protein NusB</fullName>
    </recommendedName>
    <alternativeName>
        <fullName evidence="6">Antitermination factor NusB</fullName>
    </alternativeName>
</protein>
<feature type="domain" description="NusB/RsmB/TIM44" evidence="7">
    <location>
        <begin position="19"/>
        <end position="150"/>
    </location>
</feature>
<organism evidence="8 9">
    <name type="scientific">Fusobacterium animalis 11_3_2</name>
    <dbReference type="NCBI Taxonomy" id="457403"/>
    <lineage>
        <taxon>Bacteria</taxon>
        <taxon>Fusobacteriati</taxon>
        <taxon>Fusobacteriota</taxon>
        <taxon>Fusobacteriia</taxon>
        <taxon>Fusobacteriales</taxon>
        <taxon>Fusobacteriaceae</taxon>
        <taxon>Fusobacterium</taxon>
    </lineage>
</organism>
<comment type="similarity">
    <text evidence="1 6">Belongs to the NusB family.</text>
</comment>
<evidence type="ECO:0000256" key="4">
    <source>
        <dbReference type="ARBA" id="ARBA00023015"/>
    </source>
</evidence>
<evidence type="ECO:0000256" key="2">
    <source>
        <dbReference type="ARBA" id="ARBA00022814"/>
    </source>
</evidence>
<dbReference type="EMBL" id="ACUO01000036">
    <property type="protein sequence ID" value="EGN65393.1"/>
    <property type="molecule type" value="Genomic_DNA"/>
</dbReference>
<dbReference type="Proteomes" id="UP000004160">
    <property type="component" value="Unassembled WGS sequence"/>
</dbReference>
<evidence type="ECO:0000259" key="7">
    <source>
        <dbReference type="Pfam" id="PF01029"/>
    </source>
</evidence>
<dbReference type="AlphaFoldDB" id="F7L2W6"/>
<dbReference type="InterPro" id="IPR006027">
    <property type="entry name" value="NusB_RsmB_TIM44"/>
</dbReference>
<dbReference type="Gene3D" id="1.10.940.10">
    <property type="entry name" value="NusB-like"/>
    <property type="match status" value="1"/>
</dbReference>
<keyword evidence="5 6" id="KW-0804">Transcription</keyword>
<dbReference type="PANTHER" id="PTHR11078">
    <property type="entry name" value="N UTILIZATION SUBSTANCE PROTEIN B-RELATED"/>
    <property type="match status" value="1"/>
</dbReference>
<keyword evidence="2 6" id="KW-0889">Transcription antitermination</keyword>
<evidence type="ECO:0000256" key="6">
    <source>
        <dbReference type="HAMAP-Rule" id="MF_00073"/>
    </source>
</evidence>
<reference evidence="8" key="1">
    <citation type="submission" date="2011-05" db="EMBL/GenBank/DDBJ databases">
        <title>The Genome Sequence of Fusobacterium sp. 11_3_2.</title>
        <authorList>
            <consortium name="The Broad Institute Genome Sequencing Platform"/>
            <person name="Earl A."/>
            <person name="Ward D."/>
            <person name="Feldgarden M."/>
            <person name="Gevers D."/>
            <person name="Sibley C.D."/>
            <person name="White A.P."/>
            <person name="Crowley S."/>
            <person name="Surette M."/>
            <person name="Strauss J.C."/>
            <person name="Ambrose C.E."/>
            <person name="Allen-Vercoe E."/>
            <person name="Young S.K."/>
            <person name="Zeng Q."/>
            <person name="Gargeya S."/>
            <person name="Fitzgerald M."/>
            <person name="Haas B."/>
            <person name="Abouelleil A."/>
            <person name="Alvarado L."/>
            <person name="Arachchi H.M."/>
            <person name="Berlin A."/>
            <person name="Brown A."/>
            <person name="Chapman S.B."/>
            <person name="Chen Z."/>
            <person name="Dunbar C."/>
            <person name="Freedman E."/>
            <person name="Gearin G."/>
            <person name="Gellesch M."/>
            <person name="Goldberg J."/>
            <person name="Griggs A."/>
            <person name="Gujja S."/>
            <person name="Heiman D."/>
            <person name="Howarth C."/>
            <person name="Larson L."/>
            <person name="Lui A."/>
            <person name="MacDonald P.J.P."/>
            <person name="Mehta T."/>
            <person name="Montmayeur A."/>
            <person name="Murphy C."/>
            <person name="Neiman D."/>
            <person name="Pearson M."/>
            <person name="Priest M."/>
            <person name="Roberts A."/>
            <person name="Saif S."/>
            <person name="Shea T."/>
            <person name="Shenoy N."/>
            <person name="Sisk P."/>
            <person name="Stolte C."/>
            <person name="Sykes S."/>
            <person name="Wortman J."/>
            <person name="Nusbaum C."/>
            <person name="Birren B."/>
        </authorList>
    </citation>
    <scope>NUCLEOTIDE SEQUENCE [LARGE SCALE GENOMIC DNA]</scope>
    <source>
        <strain evidence="8">11_3_2</strain>
    </source>
</reference>
<dbReference type="InterPro" id="IPR011605">
    <property type="entry name" value="NusB_fam"/>
</dbReference>
<keyword evidence="9" id="KW-1185">Reference proteome</keyword>
<dbReference type="RefSeq" id="WP_008694505.1">
    <property type="nucleotide sequence ID" value="NZ_GL945395.1"/>
</dbReference>
<dbReference type="GO" id="GO:0005829">
    <property type="term" value="C:cytosol"/>
    <property type="evidence" value="ECO:0007669"/>
    <property type="project" value="TreeGrafter"/>
</dbReference>
<comment type="caution">
    <text evidence="8">The sequence shown here is derived from an EMBL/GenBank/DDBJ whole genome shotgun (WGS) entry which is preliminary data.</text>
</comment>
<dbReference type="InterPro" id="IPR035926">
    <property type="entry name" value="NusB-like_sf"/>
</dbReference>
<comment type="function">
    <text evidence="6">Involved in transcription antitermination. Required for transcription of ribosomal RNA (rRNA) genes. Binds specifically to the boxA antiterminator sequence of the ribosomal RNA (rrn) operons.</text>
</comment>
<dbReference type="SUPFAM" id="SSF48013">
    <property type="entry name" value="NusB-like"/>
    <property type="match status" value="1"/>
</dbReference>
<dbReference type="NCBIfam" id="TIGR01951">
    <property type="entry name" value="nusB"/>
    <property type="match status" value="1"/>
</dbReference>
<evidence type="ECO:0000313" key="8">
    <source>
        <dbReference type="EMBL" id="EGN65393.1"/>
    </source>
</evidence>
<evidence type="ECO:0000256" key="5">
    <source>
        <dbReference type="ARBA" id="ARBA00023163"/>
    </source>
</evidence>
<dbReference type="PANTHER" id="PTHR11078:SF3">
    <property type="entry name" value="ANTITERMINATION NUSB DOMAIN-CONTAINING PROTEIN"/>
    <property type="match status" value="1"/>
</dbReference>
<evidence type="ECO:0000256" key="3">
    <source>
        <dbReference type="ARBA" id="ARBA00022884"/>
    </source>
</evidence>
<keyword evidence="3 6" id="KW-0694">RNA-binding</keyword>
<evidence type="ECO:0000256" key="1">
    <source>
        <dbReference type="ARBA" id="ARBA00005952"/>
    </source>
</evidence>
<name>F7L2W6_9FUSO</name>
<dbReference type="HAMAP" id="MF_00073">
    <property type="entry name" value="NusB"/>
    <property type="match status" value="1"/>
</dbReference>
<dbReference type="GO" id="GO:0031564">
    <property type="term" value="P:transcription antitermination"/>
    <property type="evidence" value="ECO:0007669"/>
    <property type="project" value="UniProtKB-KW"/>
</dbReference>
<dbReference type="GO" id="GO:0006353">
    <property type="term" value="P:DNA-templated transcription termination"/>
    <property type="evidence" value="ECO:0007669"/>
    <property type="project" value="UniProtKB-UniRule"/>
</dbReference>
<evidence type="ECO:0000313" key="9">
    <source>
        <dbReference type="Proteomes" id="UP000004160"/>
    </source>
</evidence>
<dbReference type="GO" id="GO:0003723">
    <property type="term" value="F:RNA binding"/>
    <property type="evidence" value="ECO:0007669"/>
    <property type="project" value="UniProtKB-UniRule"/>
</dbReference>